<dbReference type="RefSeq" id="WP_115315042.1">
    <property type="nucleotide sequence ID" value="NZ_LWIF01000001.1"/>
</dbReference>
<evidence type="ECO:0000259" key="1">
    <source>
        <dbReference type="Pfam" id="PF10675"/>
    </source>
</evidence>
<accession>A0A379C8A3</accession>
<gene>
    <name evidence="2" type="ORF">NCTC12872_00486</name>
</gene>
<dbReference type="OrthoDB" id="5293867at2"/>
<feature type="domain" description="DUF2489" evidence="1">
    <location>
        <begin position="14"/>
        <end position="138"/>
    </location>
</feature>
<dbReference type="Pfam" id="PF10675">
    <property type="entry name" value="DUF2489"/>
    <property type="match status" value="1"/>
</dbReference>
<dbReference type="EMBL" id="UGTA01000001">
    <property type="protein sequence ID" value="SUB58523.1"/>
    <property type="molecule type" value="Genomic_DNA"/>
</dbReference>
<evidence type="ECO:0000313" key="2">
    <source>
        <dbReference type="EMBL" id="SUB58523.1"/>
    </source>
</evidence>
<dbReference type="InterPro" id="IPR019617">
    <property type="entry name" value="DUF2489"/>
</dbReference>
<name>A0A379C8A3_9PAST</name>
<sequence length="145" mass="17248">MFRFFVIILAMLIILALAGYALSLFWKLRKQQKFIQNAQKERYLNIKNSVDIIAKSMLADQCNLSEGVRRLKPLLDVLGQPKLSQFNAMWALFKVVEDMPILEERKKLARNQRMKLDLEREDAEMKYQDEIKQELRKLLIEIEQF</sequence>
<evidence type="ECO:0000313" key="3">
    <source>
        <dbReference type="Proteomes" id="UP000255417"/>
    </source>
</evidence>
<reference evidence="2 3" key="1">
    <citation type="submission" date="2018-06" db="EMBL/GenBank/DDBJ databases">
        <authorList>
            <consortium name="Pathogen Informatics"/>
            <person name="Doyle S."/>
        </authorList>
    </citation>
    <scope>NUCLEOTIDE SEQUENCE [LARGE SCALE GENOMIC DNA]</scope>
    <source>
        <strain evidence="2 3">NCTC12872</strain>
    </source>
</reference>
<organism evidence="2 3">
    <name type="scientific">Phocoenobacter uteri</name>
    <dbReference type="NCBI Taxonomy" id="146806"/>
    <lineage>
        <taxon>Bacteria</taxon>
        <taxon>Pseudomonadati</taxon>
        <taxon>Pseudomonadota</taxon>
        <taxon>Gammaproteobacteria</taxon>
        <taxon>Pasteurellales</taxon>
        <taxon>Pasteurellaceae</taxon>
        <taxon>Phocoenobacter</taxon>
    </lineage>
</organism>
<proteinExistence type="predicted"/>
<dbReference type="AlphaFoldDB" id="A0A379C8A3"/>
<keyword evidence="3" id="KW-1185">Reference proteome</keyword>
<dbReference type="Proteomes" id="UP000255417">
    <property type="component" value="Unassembled WGS sequence"/>
</dbReference>
<protein>
    <submittedName>
        <fullName evidence="2">Protein of uncharacterized function (DUF2489)</fullName>
    </submittedName>
</protein>